<proteinExistence type="predicted"/>
<evidence type="ECO:0008006" key="4">
    <source>
        <dbReference type="Google" id="ProtNLM"/>
    </source>
</evidence>
<evidence type="ECO:0000313" key="2">
    <source>
        <dbReference type="EMBL" id="MBE1507019.1"/>
    </source>
</evidence>
<gene>
    <name evidence="2" type="ORF">H4W29_004200</name>
</gene>
<evidence type="ECO:0000256" key="1">
    <source>
        <dbReference type="SAM" id="MobiDB-lite"/>
    </source>
</evidence>
<evidence type="ECO:0000313" key="3">
    <source>
        <dbReference type="Proteomes" id="UP000620262"/>
    </source>
</evidence>
<comment type="caution">
    <text evidence="2">The sequence shown here is derived from an EMBL/GenBank/DDBJ whole genome shotgun (WGS) entry which is preliminary data.</text>
</comment>
<dbReference type="RefSeq" id="WP_192730635.1">
    <property type="nucleotide sequence ID" value="NZ_BAAAVL010000015.1"/>
</dbReference>
<keyword evidence="3" id="KW-1185">Reference proteome</keyword>
<dbReference type="Proteomes" id="UP000620262">
    <property type="component" value="Unassembled WGS sequence"/>
</dbReference>
<reference evidence="2 3" key="1">
    <citation type="submission" date="2020-10" db="EMBL/GenBank/DDBJ databases">
        <title>Sequencing the genomes of 1000 actinobacteria strains.</title>
        <authorList>
            <person name="Klenk H.-P."/>
        </authorList>
    </citation>
    <scope>NUCLEOTIDE SEQUENCE [LARGE SCALE GENOMIC DNA]</scope>
    <source>
        <strain evidence="2 3">DSM 7307</strain>
    </source>
</reference>
<feature type="compositionally biased region" description="Polar residues" evidence="1">
    <location>
        <begin position="62"/>
        <end position="79"/>
    </location>
</feature>
<sequence length="282" mass="31411">MRINPAMASRYVCMAIAAAVVLFQLLSFARNGVHASDWGLYLVVALAFWLVGAPPKPDENSAAKNTPSQSRASKGSVSRRSAPDASVSQDVRSPEILDIERKLLTLNGKVLSMEIMWRARNMIHEIPKPFDTEEGYVTSTDGPKLLEYSRLREKTWLLCFGLVAIRRAGTDLDYVNSEEFLEMWQQTFNSMTDEAVFPQAGLGFTIYPEEMVHRFVYDLDAVKHFVIDAAKAAGRGEAGGAKPLLDWIGEQGLELSEPQLIRNALRTLEEWKANSPASAYPE</sequence>
<organism evidence="2 3">
    <name type="scientific">Rhizobium viscosum</name>
    <name type="common">Arthrobacter viscosus</name>
    <dbReference type="NCBI Taxonomy" id="1673"/>
    <lineage>
        <taxon>Bacteria</taxon>
        <taxon>Pseudomonadati</taxon>
        <taxon>Pseudomonadota</taxon>
        <taxon>Alphaproteobacteria</taxon>
        <taxon>Hyphomicrobiales</taxon>
        <taxon>Rhizobiaceae</taxon>
        <taxon>Rhizobium/Agrobacterium group</taxon>
        <taxon>Rhizobium</taxon>
    </lineage>
</organism>
<accession>A0ABR9IUY4</accession>
<name>A0ABR9IUY4_RHIVS</name>
<feature type="region of interest" description="Disordered" evidence="1">
    <location>
        <begin position="58"/>
        <end position="89"/>
    </location>
</feature>
<dbReference type="EMBL" id="JADBEC010000001">
    <property type="protein sequence ID" value="MBE1507019.1"/>
    <property type="molecule type" value="Genomic_DNA"/>
</dbReference>
<protein>
    <recommendedName>
        <fullName evidence="4">TerB family tellurite resistance protein</fullName>
    </recommendedName>
</protein>